<sequence length="137" mass="14208">MSAQALGAGARMEPILPIPEPPTLDTRLVDLGARLFADARLSRDGSLSCASCHDLSHYGADGLAHPIGVDAAQGSLKTPTVYNSGLSFVQGWGGLASTLDSMVALAIESPASLGGGAGQSCWRAWDPTSGWWRISTR</sequence>
<dbReference type="Pfam" id="PF03150">
    <property type="entry name" value="CCP_MauG"/>
    <property type="match status" value="1"/>
</dbReference>
<dbReference type="RefSeq" id="WP_164452635.1">
    <property type="nucleotide sequence ID" value="NZ_JAAIJQ010000023.1"/>
</dbReference>
<dbReference type="GO" id="GO:0030313">
    <property type="term" value="C:cell envelope"/>
    <property type="evidence" value="ECO:0007669"/>
    <property type="project" value="UniProtKB-SubCell"/>
</dbReference>
<keyword evidence="5" id="KW-1185">Reference proteome</keyword>
<evidence type="ECO:0000259" key="3">
    <source>
        <dbReference type="Pfam" id="PF03150"/>
    </source>
</evidence>
<dbReference type="InterPro" id="IPR036909">
    <property type="entry name" value="Cyt_c-like_dom_sf"/>
</dbReference>
<dbReference type="InterPro" id="IPR004852">
    <property type="entry name" value="Di-haem_cyt_c_peroxidsae"/>
</dbReference>
<feature type="domain" description="Di-haem cytochrome c peroxidase" evidence="3">
    <location>
        <begin position="28"/>
        <end position="114"/>
    </location>
</feature>
<evidence type="ECO:0000313" key="4">
    <source>
        <dbReference type="EMBL" id="NEV62161.1"/>
    </source>
</evidence>
<comment type="subcellular location">
    <subcellularLocation>
        <location evidence="1">Cell envelope</location>
    </subcellularLocation>
</comment>
<organism evidence="4 5">
    <name type="scientific">Thiorhodococcus minor</name>
    <dbReference type="NCBI Taxonomy" id="57489"/>
    <lineage>
        <taxon>Bacteria</taxon>
        <taxon>Pseudomonadati</taxon>
        <taxon>Pseudomonadota</taxon>
        <taxon>Gammaproteobacteria</taxon>
        <taxon>Chromatiales</taxon>
        <taxon>Chromatiaceae</taxon>
        <taxon>Thiorhodococcus</taxon>
    </lineage>
</organism>
<protein>
    <recommendedName>
        <fullName evidence="3">Di-haem cytochrome c peroxidase domain-containing protein</fullName>
    </recommendedName>
</protein>
<dbReference type="GO" id="GO:0009055">
    <property type="term" value="F:electron transfer activity"/>
    <property type="evidence" value="ECO:0007669"/>
    <property type="project" value="InterPro"/>
</dbReference>
<dbReference type="Proteomes" id="UP000483379">
    <property type="component" value="Unassembled WGS sequence"/>
</dbReference>
<dbReference type="EMBL" id="JAAIJQ010000023">
    <property type="protein sequence ID" value="NEV62161.1"/>
    <property type="molecule type" value="Genomic_DNA"/>
</dbReference>
<evidence type="ECO:0000256" key="1">
    <source>
        <dbReference type="ARBA" id="ARBA00004196"/>
    </source>
</evidence>
<dbReference type="AlphaFoldDB" id="A0A6M0JYQ9"/>
<accession>A0A6M0JYQ9</accession>
<gene>
    <name evidence="4" type="ORF">G3446_09700</name>
</gene>
<dbReference type="GO" id="GO:0004130">
    <property type="term" value="F:cytochrome-c peroxidase activity"/>
    <property type="evidence" value="ECO:0007669"/>
    <property type="project" value="TreeGrafter"/>
</dbReference>
<evidence type="ECO:0000313" key="5">
    <source>
        <dbReference type="Proteomes" id="UP000483379"/>
    </source>
</evidence>
<dbReference type="GO" id="GO:0020037">
    <property type="term" value="F:heme binding"/>
    <property type="evidence" value="ECO:0007669"/>
    <property type="project" value="InterPro"/>
</dbReference>
<dbReference type="PANTHER" id="PTHR30600:SF7">
    <property type="entry name" value="CYTOCHROME C PEROXIDASE-RELATED"/>
    <property type="match status" value="1"/>
</dbReference>
<dbReference type="Gene3D" id="1.10.760.10">
    <property type="entry name" value="Cytochrome c-like domain"/>
    <property type="match status" value="1"/>
</dbReference>
<dbReference type="SUPFAM" id="SSF46626">
    <property type="entry name" value="Cytochrome c"/>
    <property type="match status" value="1"/>
</dbReference>
<proteinExistence type="predicted"/>
<dbReference type="InterPro" id="IPR051395">
    <property type="entry name" value="Cytochrome_c_Peroxidase/MauG"/>
</dbReference>
<reference evidence="4 5" key="1">
    <citation type="submission" date="2020-02" db="EMBL/GenBank/DDBJ databases">
        <title>Genome sequences of Thiorhodococcus mannitoliphagus and Thiorhodococcus minor, purple sulfur photosynthetic bacteria in the gammaproteobacterial family, Chromatiaceae.</title>
        <authorList>
            <person name="Aviles F.A."/>
            <person name="Meyer T.E."/>
            <person name="Kyndt J.A."/>
        </authorList>
    </citation>
    <scope>NUCLEOTIDE SEQUENCE [LARGE SCALE GENOMIC DNA]</scope>
    <source>
        <strain evidence="4 5">DSM 11518</strain>
    </source>
</reference>
<dbReference type="PANTHER" id="PTHR30600">
    <property type="entry name" value="CYTOCHROME C PEROXIDASE-RELATED"/>
    <property type="match status" value="1"/>
</dbReference>
<name>A0A6M0JYQ9_9GAMM</name>
<comment type="caution">
    <text evidence="4">The sequence shown here is derived from an EMBL/GenBank/DDBJ whole genome shotgun (WGS) entry which is preliminary data.</text>
</comment>
<evidence type="ECO:0000256" key="2">
    <source>
        <dbReference type="ARBA" id="ARBA00023002"/>
    </source>
</evidence>
<keyword evidence="2" id="KW-0560">Oxidoreductase</keyword>